<proteinExistence type="inferred from homology"/>
<organism evidence="3 4">
    <name type="scientific">Mytilus galloprovincialis</name>
    <name type="common">Mediterranean mussel</name>
    <dbReference type="NCBI Taxonomy" id="29158"/>
    <lineage>
        <taxon>Eukaryota</taxon>
        <taxon>Metazoa</taxon>
        <taxon>Spiralia</taxon>
        <taxon>Lophotrochozoa</taxon>
        <taxon>Mollusca</taxon>
        <taxon>Bivalvia</taxon>
        <taxon>Autobranchia</taxon>
        <taxon>Pteriomorphia</taxon>
        <taxon>Mytilida</taxon>
        <taxon>Mytiloidea</taxon>
        <taxon>Mytilidae</taxon>
        <taxon>Mytilinae</taxon>
        <taxon>Mytilus</taxon>
    </lineage>
</organism>
<comment type="caution">
    <text evidence="3">The sequence shown here is derived from an EMBL/GenBank/DDBJ whole genome shotgun (WGS) entry which is preliminary data.</text>
</comment>
<dbReference type="Gene3D" id="3.40.910.10">
    <property type="entry name" value="Deoxyhypusine synthase"/>
    <property type="match status" value="1"/>
</dbReference>
<dbReference type="AlphaFoldDB" id="A0A8B6CMC4"/>
<keyword evidence="4" id="KW-1185">Reference proteome</keyword>
<dbReference type="SUPFAM" id="SSF52467">
    <property type="entry name" value="DHS-like NAD/FAD-binding domain"/>
    <property type="match status" value="1"/>
</dbReference>
<dbReference type="Proteomes" id="UP000596742">
    <property type="component" value="Unassembled WGS sequence"/>
</dbReference>
<dbReference type="InterPro" id="IPR002773">
    <property type="entry name" value="Deoxyhypusine_synthase"/>
</dbReference>
<name>A0A8B6CMC4_MYTGA</name>
<reference evidence="3" key="1">
    <citation type="submission" date="2018-11" db="EMBL/GenBank/DDBJ databases">
        <authorList>
            <person name="Alioto T."/>
            <person name="Alioto T."/>
        </authorList>
    </citation>
    <scope>NUCLEOTIDE SEQUENCE</scope>
</reference>
<evidence type="ECO:0000256" key="1">
    <source>
        <dbReference type="ARBA" id="ARBA00009892"/>
    </source>
</evidence>
<dbReference type="EMBL" id="UYJE01002031">
    <property type="protein sequence ID" value="VDI07300.1"/>
    <property type="molecule type" value="Genomic_DNA"/>
</dbReference>
<protein>
    <submittedName>
        <fullName evidence="3">Uncharacterized protein</fullName>
    </submittedName>
</protein>
<keyword evidence="2" id="KW-0520">NAD</keyword>
<comment type="similarity">
    <text evidence="1">Belongs to the deoxyhypusine synthase family.</text>
</comment>
<dbReference type="PANTHER" id="PTHR11703:SF0">
    <property type="entry name" value="DEOXYHYPUSINE SYNTHASE"/>
    <property type="match status" value="1"/>
</dbReference>
<dbReference type="InterPro" id="IPR029035">
    <property type="entry name" value="DHS-like_NAD/FAD-binding_dom"/>
</dbReference>
<dbReference type="GO" id="GO:0034038">
    <property type="term" value="F:deoxyhypusine synthase activity"/>
    <property type="evidence" value="ECO:0007669"/>
    <property type="project" value="TreeGrafter"/>
</dbReference>
<evidence type="ECO:0000256" key="2">
    <source>
        <dbReference type="ARBA" id="ARBA00023027"/>
    </source>
</evidence>
<dbReference type="PANTHER" id="PTHR11703">
    <property type="entry name" value="DEOXYHYPUSINE SYNTHASE"/>
    <property type="match status" value="1"/>
</dbReference>
<dbReference type="GO" id="GO:0005737">
    <property type="term" value="C:cytoplasm"/>
    <property type="evidence" value="ECO:0007669"/>
    <property type="project" value="TreeGrafter"/>
</dbReference>
<dbReference type="InterPro" id="IPR036982">
    <property type="entry name" value="Deoxyhypusine_synthase_sf"/>
</dbReference>
<evidence type="ECO:0000313" key="3">
    <source>
        <dbReference type="EMBL" id="VDI07300.1"/>
    </source>
</evidence>
<evidence type="ECO:0000313" key="4">
    <source>
        <dbReference type="Proteomes" id="UP000596742"/>
    </source>
</evidence>
<accession>A0A8B6CMC4</accession>
<sequence length="190" mass="20327">MENQLPQLVSDAVLVKSGAMPEGSETVKGYDFNNGVNYHELLESYKRCGFQATNFETSLSMDINSGSHILVELLMYIQNFGNFSSSTDGAHACESELILFPLPDGAHACESELILSPLSDGAHACESGLKLSPLSDDAHACESELILSPLSDGAHACENELILSPLSDGAQGPGLDITFTVFGYYAIVNY</sequence>
<gene>
    <name evidence="3" type="ORF">MGAL_10B080612</name>
</gene>
<dbReference type="OrthoDB" id="294378at2759"/>